<accession>A0ABT0PBW2</accession>
<evidence type="ECO:0000313" key="3">
    <source>
        <dbReference type="Proteomes" id="UP001203338"/>
    </source>
</evidence>
<name>A0ABT0PBW2_9GAMM</name>
<dbReference type="EMBL" id="JAMFLX010000002">
    <property type="protein sequence ID" value="MCL6268711.1"/>
    <property type="molecule type" value="Genomic_DNA"/>
</dbReference>
<reference evidence="2 3" key="1">
    <citation type="submission" date="2022-05" db="EMBL/GenBank/DDBJ databases">
        <authorList>
            <person name="Park J.-S."/>
        </authorList>
    </citation>
    <scope>NUCLEOTIDE SEQUENCE [LARGE SCALE GENOMIC DNA]</scope>
    <source>
        <strain evidence="2 3">2012CJ34-2</strain>
    </source>
</reference>
<keyword evidence="3" id="KW-1185">Reference proteome</keyword>
<organism evidence="2 3">
    <name type="scientific">Parendozoicomonas callyspongiae</name>
    <dbReference type="NCBI Taxonomy" id="2942213"/>
    <lineage>
        <taxon>Bacteria</taxon>
        <taxon>Pseudomonadati</taxon>
        <taxon>Pseudomonadota</taxon>
        <taxon>Gammaproteobacteria</taxon>
        <taxon>Oceanospirillales</taxon>
        <taxon>Endozoicomonadaceae</taxon>
        <taxon>Parendozoicomonas</taxon>
    </lineage>
</organism>
<proteinExistence type="predicted"/>
<sequence>MNELKEFKQKRKALKARIKSAKQEVKALETELKSLRQNAQHDAVDDLETWMNKGDTTRSTLIARVVNFFRVCRKSGI</sequence>
<comment type="caution">
    <text evidence="2">The sequence shown here is derived from an EMBL/GenBank/DDBJ whole genome shotgun (WGS) entry which is preliminary data.</text>
</comment>
<protein>
    <submittedName>
        <fullName evidence="2">Uncharacterized protein</fullName>
    </submittedName>
</protein>
<dbReference type="Proteomes" id="UP001203338">
    <property type="component" value="Unassembled WGS sequence"/>
</dbReference>
<evidence type="ECO:0000313" key="2">
    <source>
        <dbReference type="EMBL" id="MCL6268711.1"/>
    </source>
</evidence>
<gene>
    <name evidence="2" type="ORF">M3P05_01920</name>
</gene>
<dbReference type="RefSeq" id="WP_249697546.1">
    <property type="nucleotide sequence ID" value="NZ_JAMFLX010000002.1"/>
</dbReference>
<keyword evidence="1" id="KW-0175">Coiled coil</keyword>
<evidence type="ECO:0000256" key="1">
    <source>
        <dbReference type="SAM" id="Coils"/>
    </source>
</evidence>
<feature type="coiled-coil region" evidence="1">
    <location>
        <begin position="4"/>
        <end position="38"/>
    </location>
</feature>